<dbReference type="EMBL" id="CP144750">
    <property type="protein sequence ID" value="WVZ78996.1"/>
    <property type="molecule type" value="Genomic_DNA"/>
</dbReference>
<protein>
    <recommendedName>
        <fullName evidence="10">Potassium transporter</fullName>
    </recommendedName>
</protein>
<comment type="similarity">
    <text evidence="2 10">Belongs to the HAK/KUP transporter (TC 2.A.72.3) family.</text>
</comment>
<feature type="transmembrane region" description="Helical" evidence="10">
    <location>
        <begin position="1100"/>
        <end position="1121"/>
    </location>
</feature>
<dbReference type="InterPro" id="IPR003855">
    <property type="entry name" value="K+_transporter"/>
</dbReference>
<keyword evidence="3" id="KW-0813">Transport</keyword>
<gene>
    <name evidence="13" type="ORF">U9M48_026630</name>
</gene>
<evidence type="ECO:0000256" key="9">
    <source>
        <dbReference type="ARBA" id="ARBA00023136"/>
    </source>
</evidence>
<comment type="subcellular location">
    <subcellularLocation>
        <location evidence="1 10">Membrane</location>
        <topology evidence="1 10">Multi-pass membrane protein</topology>
    </subcellularLocation>
</comment>
<feature type="transmembrane region" description="Helical" evidence="10">
    <location>
        <begin position="1073"/>
        <end position="1094"/>
    </location>
</feature>
<name>A0AAQ3WZ65_PASNO</name>
<evidence type="ECO:0000259" key="12">
    <source>
        <dbReference type="PROSITE" id="PS50878"/>
    </source>
</evidence>
<dbReference type="NCBIfam" id="TIGR00794">
    <property type="entry name" value="kup"/>
    <property type="match status" value="1"/>
</dbReference>
<keyword evidence="9 10" id="KW-0472">Membrane</keyword>
<keyword evidence="14" id="KW-1185">Reference proteome</keyword>
<dbReference type="Pfam" id="PF22776">
    <property type="entry name" value="K_trans_C"/>
    <property type="match status" value="1"/>
</dbReference>
<feature type="transmembrane region" description="Helical" evidence="10">
    <location>
        <begin position="845"/>
        <end position="864"/>
    </location>
</feature>
<evidence type="ECO:0000256" key="2">
    <source>
        <dbReference type="ARBA" id="ARBA00008440"/>
    </source>
</evidence>
<evidence type="ECO:0000313" key="14">
    <source>
        <dbReference type="Proteomes" id="UP001341281"/>
    </source>
</evidence>
<keyword evidence="4 10" id="KW-0633">Potassium transport</keyword>
<dbReference type="CDD" id="cd01650">
    <property type="entry name" value="RT_nLTR_like"/>
    <property type="match status" value="1"/>
</dbReference>
<evidence type="ECO:0000256" key="11">
    <source>
        <dbReference type="SAM" id="MobiDB-lite"/>
    </source>
</evidence>
<dbReference type="InterPro" id="IPR053951">
    <property type="entry name" value="K_trans_N"/>
</dbReference>
<dbReference type="InterPro" id="IPR053952">
    <property type="entry name" value="K_trans_C"/>
</dbReference>
<dbReference type="PROSITE" id="PS50878">
    <property type="entry name" value="RT_POL"/>
    <property type="match status" value="1"/>
</dbReference>
<evidence type="ECO:0000256" key="8">
    <source>
        <dbReference type="ARBA" id="ARBA00023065"/>
    </source>
</evidence>
<feature type="transmembrane region" description="Helical" evidence="10">
    <location>
        <begin position="26"/>
        <end position="51"/>
    </location>
</feature>
<dbReference type="InterPro" id="IPR026960">
    <property type="entry name" value="RVT-Znf"/>
</dbReference>
<keyword evidence="7 10" id="KW-1133">Transmembrane helix</keyword>
<reference evidence="13 14" key="1">
    <citation type="submission" date="2024-02" db="EMBL/GenBank/DDBJ databases">
        <title>High-quality chromosome-scale genome assembly of Pensacola bahiagrass (Paspalum notatum Flugge var. saurae).</title>
        <authorList>
            <person name="Vega J.M."/>
            <person name="Podio M."/>
            <person name="Orjuela J."/>
            <person name="Siena L.A."/>
            <person name="Pessino S.C."/>
            <person name="Combes M.C."/>
            <person name="Mariac C."/>
            <person name="Albertini E."/>
            <person name="Pupilli F."/>
            <person name="Ortiz J.P.A."/>
            <person name="Leblanc O."/>
        </authorList>
    </citation>
    <scope>NUCLEOTIDE SEQUENCE [LARGE SCALE GENOMIC DNA]</scope>
    <source>
        <strain evidence="13">R1</strain>
        <tissue evidence="13">Leaf</tissue>
    </source>
</reference>
<dbReference type="PANTHER" id="PTHR30540">
    <property type="entry name" value="OSMOTIC STRESS POTASSIUM TRANSPORTER"/>
    <property type="match status" value="1"/>
</dbReference>
<proteinExistence type="inferred from homology"/>
<sequence length="1419" mass="157876">MDMEGGGGLPAVHPTRRRRRSSSSWGLQKATLLLAYQSFGVVYGDLCISPVYVYKNTFSGKLRLHEEDEEILGVLSLVFWSLTLIPLLKYIILVLGADDNGEGGTFALYSLMCRRSRMGLLNSIHDGSLSAYHQKEPREELKSSLTIKAFFEKHYSLRVVLLLFVLMGTSMVIGDGVFTPTMSGVRSHSLRFQNLGLHTTSLEGLDQCFTEEEVWSVLRELPNEKAPGPDGFTGLFFKSAWPVIKADILRMFNAFWSLDSRSLYLLNDAYLILLRKKSDAIELKDFRPISLIHGMSKLITKVLSVRLAPKLLDLVSPNQSAFIKTRCIHDNFHAVHLTCKLLHRRRVPTVLLKVDLARAFDSVIWSFLLELLEYLGFSRRWRDLVAAILASSSTKVLLNGRPGRRICHARGLRQGDPLSPMLFVLVMEALNGLLKLADTDGALTSIRHPSVRCRAMLYADDLVIFVVPCQRDLRLLKCLLDTFAGASGLSTNLSKCSATPIACSVDDLAVVQQHLGCQVTAFPCTYLDVPLHIKKLKRSEEQLIIDKVSTRIPKWKGNMLNLAGRAVLVRATLSAIPVHVAIATCLSSWAIGAIDKWAAVSVAGRCNVAWLRVCRPIEFGGLGIPNLQLTGYALRTRWCWLQRTDQSRIWAGLPGGDEKLVRDLFRASIEITLGDGASTLFWADNWLDGFAIDMLAPNLIRAVPPRFRSRTVRDGLNNRTWISDIRGALDEAMIIEYMEVWERSQLVSLTAGVPDSFHWRWTADGMYSSASAYRACFLGSILFLGAKFIWKTSVPPKVKFFAWLAAQDRCWTAERRRRRGLQSNDTFLSAVSGLRIKFPELHENYTMLFACVVLVCLFALQHYGTHRVGVLFAPILLAWLGCIGGIGIYNIFKWNPTVVRALSPYYIYNFFKKAGKDGWSSLGGIVLCITGAEAMFADLGHFSKLSLRLGFTIVVYPCLVLAYMGEAAYLSKHREDLQSSFYNALPDRVFWPVLIIATLATVVGSQAIISATFSIISQCRALGCFPRIKVVHTSSHVHGQIYIPEVNWVLMFLCLAVTVGFRDTEMIGNAYGLAVILVMFATTCLMFLVITTVWNRNVVLAALFTVGFGSIELTYLSACLAKVPHGGWLPLLLSLITLLAMSTWHYGTKKKEEYELQNKVCLDRFLSLSSGIGLVRVPGVGFVYSSAVSGVPPMFAHFVTNFPAFHRVLIFVSLQTLTVPKVSPEERFLVGRVGPPANRLFRCVVRYGYKEGRWDHFNFENQLLMTVVEFLQRQEAGEAAADDDSGSGELAVIPAPLPPQPQLVDVDAAPMASCSSSSLEIDAGVVARRVRFEEPWAGGEDVAATKSSSEVKTLLEERESGVSYMIGHTNVEAHESAPAVKKFAVNVVYGFLRRNSRRPAVELGIPHTSLIEVGMTYRV</sequence>
<feature type="transmembrane region" description="Helical" evidence="10">
    <location>
        <begin position="919"/>
        <end position="937"/>
    </location>
</feature>
<accession>A0AAQ3WZ65</accession>
<dbReference type="Pfam" id="PF13966">
    <property type="entry name" value="zf-RVT"/>
    <property type="match status" value="1"/>
</dbReference>
<feature type="transmembrane region" description="Helical" evidence="10">
    <location>
        <begin position="155"/>
        <end position="173"/>
    </location>
</feature>
<evidence type="ECO:0000256" key="6">
    <source>
        <dbReference type="ARBA" id="ARBA00022958"/>
    </source>
</evidence>
<evidence type="ECO:0000256" key="10">
    <source>
        <dbReference type="RuleBase" id="RU321113"/>
    </source>
</evidence>
<dbReference type="Pfam" id="PF02705">
    <property type="entry name" value="K_trans"/>
    <property type="match status" value="2"/>
</dbReference>
<feature type="transmembrane region" description="Helical" evidence="10">
    <location>
        <begin position="1128"/>
        <end position="1147"/>
    </location>
</feature>
<dbReference type="GO" id="GO:0016020">
    <property type="term" value="C:membrane"/>
    <property type="evidence" value="ECO:0007669"/>
    <property type="project" value="UniProtKB-SubCell"/>
</dbReference>
<keyword evidence="5 10" id="KW-0812">Transmembrane</keyword>
<dbReference type="Proteomes" id="UP001341281">
    <property type="component" value="Chromosome 06"/>
</dbReference>
<evidence type="ECO:0000256" key="5">
    <source>
        <dbReference type="ARBA" id="ARBA00022692"/>
    </source>
</evidence>
<feature type="transmembrane region" description="Helical" evidence="10">
    <location>
        <begin position="989"/>
        <end position="1016"/>
    </location>
</feature>
<evidence type="ECO:0000256" key="7">
    <source>
        <dbReference type="ARBA" id="ARBA00022989"/>
    </source>
</evidence>
<feature type="transmembrane region" description="Helical" evidence="10">
    <location>
        <begin position="1041"/>
        <end position="1061"/>
    </location>
</feature>
<dbReference type="Pfam" id="PF00078">
    <property type="entry name" value="RVT_1"/>
    <property type="match status" value="1"/>
</dbReference>
<comment type="function">
    <text evidence="10">Potassium transporter.</text>
</comment>
<keyword evidence="6 10" id="KW-0630">Potassium</keyword>
<organism evidence="13 14">
    <name type="scientific">Paspalum notatum var. saurae</name>
    <dbReference type="NCBI Taxonomy" id="547442"/>
    <lineage>
        <taxon>Eukaryota</taxon>
        <taxon>Viridiplantae</taxon>
        <taxon>Streptophyta</taxon>
        <taxon>Embryophyta</taxon>
        <taxon>Tracheophyta</taxon>
        <taxon>Spermatophyta</taxon>
        <taxon>Magnoliopsida</taxon>
        <taxon>Liliopsida</taxon>
        <taxon>Poales</taxon>
        <taxon>Poaceae</taxon>
        <taxon>PACMAD clade</taxon>
        <taxon>Panicoideae</taxon>
        <taxon>Andropogonodae</taxon>
        <taxon>Paspaleae</taxon>
        <taxon>Paspalinae</taxon>
        <taxon>Paspalum</taxon>
    </lineage>
</organism>
<dbReference type="InterPro" id="IPR000477">
    <property type="entry name" value="RT_dom"/>
</dbReference>
<dbReference type="SUPFAM" id="SSF56672">
    <property type="entry name" value="DNA/RNA polymerases"/>
    <property type="match status" value="1"/>
</dbReference>
<evidence type="ECO:0000313" key="13">
    <source>
        <dbReference type="EMBL" id="WVZ78996.1"/>
    </source>
</evidence>
<feature type="domain" description="Reverse transcriptase" evidence="12">
    <location>
        <begin position="255"/>
        <end position="531"/>
    </location>
</feature>
<dbReference type="InterPro" id="IPR043502">
    <property type="entry name" value="DNA/RNA_pol_sf"/>
</dbReference>
<keyword evidence="8 10" id="KW-0406">Ion transport</keyword>
<dbReference type="GO" id="GO:0015079">
    <property type="term" value="F:potassium ion transmembrane transporter activity"/>
    <property type="evidence" value="ECO:0007669"/>
    <property type="project" value="UniProtKB-UniRule"/>
</dbReference>
<dbReference type="PANTHER" id="PTHR30540:SF88">
    <property type="entry name" value="POTASSIUM TRANSPORTER 13-RELATED"/>
    <property type="match status" value="1"/>
</dbReference>
<feature type="region of interest" description="Disordered" evidence="11">
    <location>
        <begin position="1"/>
        <end position="22"/>
    </location>
</feature>
<feature type="transmembrane region" description="Helical" evidence="10">
    <location>
        <begin position="870"/>
        <end position="892"/>
    </location>
</feature>
<feature type="transmembrane region" description="Helical" evidence="10">
    <location>
        <begin position="949"/>
        <end position="969"/>
    </location>
</feature>
<comment type="caution">
    <text evidence="10">Lacks conserved residue(s) required for the propagation of feature annotation.</text>
</comment>
<evidence type="ECO:0000256" key="1">
    <source>
        <dbReference type="ARBA" id="ARBA00004141"/>
    </source>
</evidence>
<evidence type="ECO:0000256" key="4">
    <source>
        <dbReference type="ARBA" id="ARBA00022538"/>
    </source>
</evidence>
<evidence type="ECO:0000256" key="3">
    <source>
        <dbReference type="ARBA" id="ARBA00022448"/>
    </source>
</evidence>